<evidence type="ECO:0000256" key="1">
    <source>
        <dbReference type="ARBA" id="ARBA00022676"/>
    </source>
</evidence>
<organism evidence="4">
    <name type="scientific">uncultured Novosphingobium sp</name>
    <dbReference type="NCBI Taxonomy" id="292277"/>
    <lineage>
        <taxon>Bacteria</taxon>
        <taxon>Pseudomonadati</taxon>
        <taxon>Pseudomonadota</taxon>
        <taxon>Alphaproteobacteria</taxon>
        <taxon>Sphingomonadales</taxon>
        <taxon>Sphingomonadaceae</taxon>
        <taxon>Novosphingobium</taxon>
        <taxon>environmental samples</taxon>
    </lineage>
</organism>
<sequence length="142" mass="14864">PDQSVRLELIGDGPDQAALALLADQLGLPGRVDFLGWRPRAETLARMRSARAVLVPSISEGFGLSLAEAMSLGCPVLASDIAVFREVASEGGGVRVLPSSDPASWANAMAGAQTPAFLPTGVLDQAVMAQRYLALYRSGDRT</sequence>
<dbReference type="InterPro" id="IPR001296">
    <property type="entry name" value="Glyco_trans_1"/>
</dbReference>
<protein>
    <submittedName>
        <fullName evidence="4">Glycos_transf_1</fullName>
    </submittedName>
</protein>
<accession>A0A060C2J0</accession>
<proteinExistence type="predicted"/>
<evidence type="ECO:0000313" key="4">
    <source>
        <dbReference type="EMBL" id="AIA89414.1"/>
    </source>
</evidence>
<dbReference type="PANTHER" id="PTHR12526">
    <property type="entry name" value="GLYCOSYLTRANSFERASE"/>
    <property type="match status" value="1"/>
</dbReference>
<dbReference type="Gene3D" id="3.40.50.2000">
    <property type="entry name" value="Glycogen Phosphorylase B"/>
    <property type="match status" value="1"/>
</dbReference>
<dbReference type="EMBL" id="KF122120">
    <property type="protein sequence ID" value="AIA89414.1"/>
    <property type="molecule type" value="Genomic_DNA"/>
</dbReference>
<reference evidence="4" key="1">
    <citation type="journal article" date="2013" name="Environ. Microbiol.">
        <title>Seasonally variable intestinal metagenomes of the red palm weevil (Rhynchophorus ferrugineus).</title>
        <authorList>
            <person name="Jia S."/>
            <person name="Zhang X."/>
            <person name="Zhang G."/>
            <person name="Yin A."/>
            <person name="Zhang S."/>
            <person name="Li F."/>
            <person name="Wang L."/>
            <person name="Zhao D."/>
            <person name="Yun Q."/>
            <person name="Tala"/>
            <person name="Wang J."/>
            <person name="Sun G."/>
            <person name="Baabdullah M."/>
            <person name="Yu X."/>
            <person name="Hu S."/>
            <person name="Al-Mssallem I.S."/>
            <person name="Yu J."/>
        </authorList>
    </citation>
    <scope>NUCLEOTIDE SEQUENCE</scope>
</reference>
<dbReference type="Pfam" id="PF00534">
    <property type="entry name" value="Glycos_transf_1"/>
    <property type="match status" value="1"/>
</dbReference>
<evidence type="ECO:0000256" key="2">
    <source>
        <dbReference type="ARBA" id="ARBA00022679"/>
    </source>
</evidence>
<dbReference type="GO" id="GO:0016757">
    <property type="term" value="F:glycosyltransferase activity"/>
    <property type="evidence" value="ECO:0007669"/>
    <property type="project" value="UniProtKB-KW"/>
</dbReference>
<dbReference type="SUPFAM" id="SSF53756">
    <property type="entry name" value="UDP-Glycosyltransferase/glycogen phosphorylase"/>
    <property type="match status" value="1"/>
</dbReference>
<name>A0A060C2J0_9SPHN</name>
<feature type="non-terminal residue" evidence="4">
    <location>
        <position position="1"/>
    </location>
</feature>
<keyword evidence="1" id="KW-0328">Glycosyltransferase</keyword>
<dbReference type="AlphaFoldDB" id="A0A060C2J0"/>
<keyword evidence="2" id="KW-0808">Transferase</keyword>
<evidence type="ECO:0000259" key="3">
    <source>
        <dbReference type="Pfam" id="PF00534"/>
    </source>
</evidence>
<dbReference type="PANTHER" id="PTHR12526:SF510">
    <property type="entry name" value="D-INOSITOL 3-PHOSPHATE GLYCOSYLTRANSFERASE"/>
    <property type="match status" value="1"/>
</dbReference>
<feature type="domain" description="Glycosyl transferase family 1" evidence="3">
    <location>
        <begin position="3"/>
        <end position="109"/>
    </location>
</feature>